<keyword evidence="7" id="KW-1185">Reference proteome</keyword>
<reference evidence="6 7" key="1">
    <citation type="submission" date="2019-02" db="EMBL/GenBank/DDBJ databases">
        <title>Deep-cultivation of Planctomycetes and their phenomic and genomic characterization uncovers novel biology.</title>
        <authorList>
            <person name="Wiegand S."/>
            <person name="Jogler M."/>
            <person name="Boedeker C."/>
            <person name="Pinto D."/>
            <person name="Vollmers J."/>
            <person name="Rivas-Marin E."/>
            <person name="Kohn T."/>
            <person name="Peeters S.H."/>
            <person name="Heuer A."/>
            <person name="Rast P."/>
            <person name="Oberbeckmann S."/>
            <person name="Bunk B."/>
            <person name="Jeske O."/>
            <person name="Meyerdierks A."/>
            <person name="Storesund J.E."/>
            <person name="Kallscheuer N."/>
            <person name="Luecker S."/>
            <person name="Lage O.M."/>
            <person name="Pohl T."/>
            <person name="Merkel B.J."/>
            <person name="Hornburger P."/>
            <person name="Mueller R.-W."/>
            <person name="Bruemmer F."/>
            <person name="Labrenz M."/>
            <person name="Spormann A.M."/>
            <person name="Op Den Camp H."/>
            <person name="Overmann J."/>
            <person name="Amann R."/>
            <person name="Jetten M.S.M."/>
            <person name="Mascher T."/>
            <person name="Medema M.H."/>
            <person name="Devos D.P."/>
            <person name="Kaster A.-K."/>
            <person name="Ovreas L."/>
            <person name="Rohde M."/>
            <person name="Galperin M.Y."/>
            <person name="Jogler C."/>
        </authorList>
    </citation>
    <scope>NUCLEOTIDE SEQUENCE [LARGE SCALE GENOMIC DNA]</scope>
    <source>
        <strain evidence="6 7">KOR42</strain>
    </source>
</reference>
<dbReference type="SUPFAM" id="SSF53474">
    <property type="entry name" value="alpha/beta-Hydrolases"/>
    <property type="match status" value="1"/>
</dbReference>
<evidence type="ECO:0000259" key="5">
    <source>
        <dbReference type="Pfam" id="PF20434"/>
    </source>
</evidence>
<feature type="domain" description="BD-FAE-like" evidence="5">
    <location>
        <begin position="328"/>
        <end position="521"/>
    </location>
</feature>
<protein>
    <submittedName>
        <fullName evidence="6">Gluconolactonase</fullName>
        <ecNumber evidence="6">3.1.1.17</ecNumber>
    </submittedName>
</protein>
<dbReference type="Gene3D" id="2.120.10.30">
    <property type="entry name" value="TolB, C-terminal domain"/>
    <property type="match status" value="1"/>
</dbReference>
<dbReference type="Gene3D" id="3.40.50.1820">
    <property type="entry name" value="alpha/beta hydrolase"/>
    <property type="match status" value="1"/>
</dbReference>
<name>A0A5C5X4E4_9PLAN</name>
<dbReference type="InterPro" id="IPR013658">
    <property type="entry name" value="SGL"/>
</dbReference>
<evidence type="ECO:0000259" key="4">
    <source>
        <dbReference type="Pfam" id="PF08450"/>
    </source>
</evidence>
<feature type="domain" description="SMP-30/Gluconolactonase/LRE-like region" evidence="4">
    <location>
        <begin position="41"/>
        <end position="270"/>
    </location>
</feature>
<evidence type="ECO:0000313" key="7">
    <source>
        <dbReference type="Proteomes" id="UP000317243"/>
    </source>
</evidence>
<dbReference type="PANTHER" id="PTHR47572">
    <property type="entry name" value="LIPOPROTEIN-RELATED"/>
    <property type="match status" value="1"/>
</dbReference>
<dbReference type="EMBL" id="SIHI01000001">
    <property type="protein sequence ID" value="TWT57866.1"/>
    <property type="molecule type" value="Genomic_DNA"/>
</dbReference>
<feature type="region of interest" description="Disordered" evidence="2">
    <location>
        <begin position="281"/>
        <end position="306"/>
    </location>
</feature>
<evidence type="ECO:0000256" key="2">
    <source>
        <dbReference type="SAM" id="MobiDB-lite"/>
    </source>
</evidence>
<feature type="chain" id="PRO_5023142020" evidence="3">
    <location>
        <begin position="21"/>
        <end position="576"/>
    </location>
</feature>
<gene>
    <name evidence="6" type="primary">gnl_1</name>
    <name evidence="6" type="ORF">KOR42_12330</name>
</gene>
<feature type="signal peptide" evidence="3">
    <location>
        <begin position="1"/>
        <end position="20"/>
    </location>
</feature>
<evidence type="ECO:0000256" key="1">
    <source>
        <dbReference type="ARBA" id="ARBA00022801"/>
    </source>
</evidence>
<sequence length="576" mass="62608" precursor="true">MKSVLSAIPLCLIFGVISQAESPVDRSVPLEEVTTDFELCDGPSWNGLGTLFVPDVKGQTLNRWSPKQSRLTKSGLATGRFSASFFNNGELFLSDNANARILAFNGKKERTVALLDPSDKPVRRPNDLVVDHSGGCYVTLTRQNQVVYLSPDGTEQVAVENIETPNGLILSPDEKTLYVSAYKPKIIWSYPITKPGVTGEGKEFARLDEGPDLGADGMTVDRAGNIYCAGPTSVWIWSPSGEKLDEIVTPTRPINCGFGDTDMRSLYITCFGGLYKQRMSISGRSPNPPSDPQKQPQSGNRPSTAIPDEVESTLDVVYSEDGSRKLLMDLFRPKSAKGPLPAIVVVHGGGWLKGDKSKFRALAIRLASFGYVTAAVEYRLGDEAHFPAAIHDCFAAVRFLRANAERYGVDPEQIGAVGGSAGGHLVGLMATGSQNPQLTEKGGWTDQSSSIQAAIVMAGPMEMTTGSVADRSRNQPAVSNSNAWLGKTIDEDFNLYKLADAHLQITSQSAPILFMVGEHDNPDRNAPSRDKLTEQGVWTDVKVYSDGKHGCWNQLPWFDEMAMDMDAFFKAQLSEN</sequence>
<accession>A0A5C5X4E4</accession>
<dbReference type="InterPro" id="IPR011042">
    <property type="entry name" value="6-blade_b-propeller_TolB-like"/>
</dbReference>
<dbReference type="AlphaFoldDB" id="A0A5C5X4E4"/>
<dbReference type="Proteomes" id="UP000317243">
    <property type="component" value="Unassembled WGS sequence"/>
</dbReference>
<proteinExistence type="predicted"/>
<dbReference type="InterPro" id="IPR051262">
    <property type="entry name" value="SMP-30/CGR1_Lactonase"/>
</dbReference>
<dbReference type="Pfam" id="PF08450">
    <property type="entry name" value="SGL"/>
    <property type="match status" value="1"/>
</dbReference>
<dbReference type="Pfam" id="PF20434">
    <property type="entry name" value="BD-FAE"/>
    <property type="match status" value="1"/>
</dbReference>
<evidence type="ECO:0000313" key="6">
    <source>
        <dbReference type="EMBL" id="TWT57866.1"/>
    </source>
</evidence>
<keyword evidence="1 6" id="KW-0378">Hydrolase</keyword>
<organism evidence="6 7">
    <name type="scientific">Thalassoglobus neptunius</name>
    <dbReference type="NCBI Taxonomy" id="1938619"/>
    <lineage>
        <taxon>Bacteria</taxon>
        <taxon>Pseudomonadati</taxon>
        <taxon>Planctomycetota</taxon>
        <taxon>Planctomycetia</taxon>
        <taxon>Planctomycetales</taxon>
        <taxon>Planctomycetaceae</taxon>
        <taxon>Thalassoglobus</taxon>
    </lineage>
</organism>
<keyword evidence="3" id="KW-0732">Signal</keyword>
<dbReference type="RefSeq" id="WP_146507875.1">
    <property type="nucleotide sequence ID" value="NZ_SIHI01000001.1"/>
</dbReference>
<feature type="compositionally biased region" description="Polar residues" evidence="2">
    <location>
        <begin position="292"/>
        <end position="303"/>
    </location>
</feature>
<evidence type="ECO:0000256" key="3">
    <source>
        <dbReference type="SAM" id="SignalP"/>
    </source>
</evidence>
<dbReference type="SUPFAM" id="SSF63829">
    <property type="entry name" value="Calcium-dependent phosphotriesterase"/>
    <property type="match status" value="1"/>
</dbReference>
<dbReference type="InterPro" id="IPR029058">
    <property type="entry name" value="AB_hydrolase_fold"/>
</dbReference>
<dbReference type="PANTHER" id="PTHR47572:SF4">
    <property type="entry name" value="LACTONASE DRP35"/>
    <property type="match status" value="1"/>
</dbReference>
<dbReference type="GO" id="GO:0004341">
    <property type="term" value="F:gluconolactonase activity"/>
    <property type="evidence" value="ECO:0007669"/>
    <property type="project" value="UniProtKB-EC"/>
</dbReference>
<dbReference type="InterPro" id="IPR049492">
    <property type="entry name" value="BD-FAE-like_dom"/>
</dbReference>
<dbReference type="OrthoDB" id="272794at2"/>
<comment type="caution">
    <text evidence="6">The sequence shown here is derived from an EMBL/GenBank/DDBJ whole genome shotgun (WGS) entry which is preliminary data.</text>
</comment>
<dbReference type="EC" id="3.1.1.17" evidence="6"/>